<dbReference type="RefSeq" id="WP_135497349.1">
    <property type="nucleotide sequence ID" value="NZ_SRLD01000014.1"/>
</dbReference>
<protein>
    <recommendedName>
        <fullName evidence="3">STAS/SEC14 domain-containing protein</fullName>
    </recommendedName>
</protein>
<evidence type="ECO:0008006" key="3">
    <source>
        <dbReference type="Google" id="ProtNLM"/>
    </source>
</evidence>
<organism evidence="1 2">
    <name type="scientific">Hymenobacter elongatus</name>
    <dbReference type="NCBI Taxonomy" id="877208"/>
    <lineage>
        <taxon>Bacteria</taxon>
        <taxon>Pseudomonadati</taxon>
        <taxon>Bacteroidota</taxon>
        <taxon>Cytophagia</taxon>
        <taxon>Cytophagales</taxon>
        <taxon>Hymenobacteraceae</taxon>
        <taxon>Hymenobacter</taxon>
    </lineage>
</organism>
<name>A0A4Z0PM36_9BACT</name>
<gene>
    <name evidence="1" type="ORF">E5J99_08760</name>
</gene>
<accession>A0A4Z0PM36</accession>
<dbReference type="AlphaFoldDB" id="A0A4Z0PM36"/>
<evidence type="ECO:0000313" key="1">
    <source>
        <dbReference type="EMBL" id="TGE16791.1"/>
    </source>
</evidence>
<dbReference type="EMBL" id="SRLD01000014">
    <property type="protein sequence ID" value="TGE16791.1"/>
    <property type="molecule type" value="Genomic_DNA"/>
</dbReference>
<dbReference type="OrthoDB" id="882485at2"/>
<evidence type="ECO:0000313" key="2">
    <source>
        <dbReference type="Proteomes" id="UP000297739"/>
    </source>
</evidence>
<sequence length="132" mass="14837">MVQRILNSDIYLSISYDAVHGWLYADWHGQVDSEDVMTGALKVLNELRRERCTKVLNNNSKLAGVWADAAIWGGEELLPKLYTAGCRHLAWVYSPEAYSRLSAALIVERSPAGIVLKTFDDLTAARTWLQQV</sequence>
<keyword evidence="2" id="KW-1185">Reference proteome</keyword>
<dbReference type="Proteomes" id="UP000297739">
    <property type="component" value="Unassembled WGS sequence"/>
</dbReference>
<proteinExistence type="predicted"/>
<reference evidence="1 2" key="1">
    <citation type="submission" date="2019-04" db="EMBL/GenBank/DDBJ databases">
        <authorList>
            <person name="Feng G."/>
            <person name="Zhang J."/>
            <person name="Zhu H."/>
        </authorList>
    </citation>
    <scope>NUCLEOTIDE SEQUENCE [LARGE SCALE GENOMIC DNA]</scope>
    <source>
        <strain evidence="1 2">JCM 17223</strain>
    </source>
</reference>
<comment type="caution">
    <text evidence="1">The sequence shown here is derived from an EMBL/GenBank/DDBJ whole genome shotgun (WGS) entry which is preliminary data.</text>
</comment>